<dbReference type="Pfam" id="PF01266">
    <property type="entry name" value="DAO"/>
    <property type="match status" value="1"/>
</dbReference>
<evidence type="ECO:0000313" key="2">
    <source>
        <dbReference type="EMBL" id="MFC6333639.1"/>
    </source>
</evidence>
<protein>
    <submittedName>
        <fullName evidence="2">NAD(P)/FAD-dependent oxidoreductase</fullName>
        <ecNumber evidence="2">1.-.-.-</ecNumber>
    </submittedName>
</protein>
<dbReference type="InterPro" id="IPR006076">
    <property type="entry name" value="FAD-dep_OxRdtase"/>
</dbReference>
<feature type="domain" description="FAD dependent oxidoreductase" evidence="1">
    <location>
        <begin position="32"/>
        <end position="387"/>
    </location>
</feature>
<dbReference type="GO" id="GO:0016491">
    <property type="term" value="F:oxidoreductase activity"/>
    <property type="evidence" value="ECO:0007669"/>
    <property type="project" value="UniProtKB-KW"/>
</dbReference>
<reference evidence="3" key="1">
    <citation type="journal article" date="2019" name="Int. J. Syst. Evol. Microbiol.">
        <title>The Global Catalogue of Microorganisms (GCM) 10K type strain sequencing project: providing services to taxonomists for standard genome sequencing and annotation.</title>
        <authorList>
            <consortium name="The Broad Institute Genomics Platform"/>
            <consortium name="The Broad Institute Genome Sequencing Center for Infectious Disease"/>
            <person name="Wu L."/>
            <person name="Ma J."/>
        </authorList>
    </citation>
    <scope>NUCLEOTIDE SEQUENCE [LARGE SCALE GENOMIC DNA]</scope>
    <source>
        <strain evidence="3">PCU 280</strain>
    </source>
</reference>
<dbReference type="EMBL" id="JBHSTE010000004">
    <property type="protein sequence ID" value="MFC6333639.1"/>
    <property type="molecule type" value="Genomic_DNA"/>
</dbReference>
<keyword evidence="3" id="KW-1185">Reference proteome</keyword>
<dbReference type="PANTHER" id="PTHR13847:SF201">
    <property type="entry name" value="PUTATIBE OXIDOREDUCTASE"/>
    <property type="match status" value="1"/>
</dbReference>
<dbReference type="Gene3D" id="3.30.9.10">
    <property type="entry name" value="D-Amino Acid Oxidase, subunit A, domain 2"/>
    <property type="match status" value="1"/>
</dbReference>
<proteinExistence type="predicted"/>
<evidence type="ECO:0000259" key="1">
    <source>
        <dbReference type="Pfam" id="PF01266"/>
    </source>
</evidence>
<dbReference type="SUPFAM" id="SSF51905">
    <property type="entry name" value="FAD/NAD(P)-binding domain"/>
    <property type="match status" value="1"/>
</dbReference>
<name>A0ABW1V860_9BACL</name>
<dbReference type="Proteomes" id="UP001596233">
    <property type="component" value="Unassembled WGS sequence"/>
</dbReference>
<dbReference type="PANTHER" id="PTHR13847">
    <property type="entry name" value="SARCOSINE DEHYDROGENASE-RELATED"/>
    <property type="match status" value="1"/>
</dbReference>
<dbReference type="EC" id="1.-.-.-" evidence="2"/>
<evidence type="ECO:0000313" key="3">
    <source>
        <dbReference type="Proteomes" id="UP001596233"/>
    </source>
</evidence>
<dbReference type="RefSeq" id="WP_379235317.1">
    <property type="nucleotide sequence ID" value="NZ_JBHSTE010000004.1"/>
</dbReference>
<sequence length="407" mass="46368">MKELHTEAAYWCTFDTGITQWPQLTSSCSTKALVVGGGMSGLLTAYMLHERNIDFILVEAKEISEGSSLASTGLLQYCSDMMLHELRKHIGKQKADLFYVSCFNAVNQIGNIAKRIEAETGDVQLHTRSSLQLCSEPIDALKLEKEYEALSSLQLPCELWDQQRIARHFPFSKRSALITHQDAEINPHLFVIRLAQFLSKYNQAIFERSKMTGFDKLADGSYQVTINNEHRIHAEYIIHAVGYHYEQLQQPQLNFFINRSYVLVTDPIDDLSFWHERMLIWETARPYLYMRTTKDSRIVIGGLDERSSILNEKDALQKSKQLLLELNKLFPATETGIAYYWNAYFHEPKDGLPYVGSDQDDPKRIYLLGYGGNGMVYSMLGANLIAQIISGAMEQPELASILSVTRT</sequence>
<organism evidence="2 3">
    <name type="scientific">Paenibacillus septentrionalis</name>
    <dbReference type="NCBI Taxonomy" id="429342"/>
    <lineage>
        <taxon>Bacteria</taxon>
        <taxon>Bacillati</taxon>
        <taxon>Bacillota</taxon>
        <taxon>Bacilli</taxon>
        <taxon>Bacillales</taxon>
        <taxon>Paenibacillaceae</taxon>
        <taxon>Paenibacillus</taxon>
    </lineage>
</organism>
<accession>A0ABW1V860</accession>
<comment type="caution">
    <text evidence="2">The sequence shown here is derived from an EMBL/GenBank/DDBJ whole genome shotgun (WGS) entry which is preliminary data.</text>
</comment>
<gene>
    <name evidence="2" type="ORF">ACFP56_13505</name>
</gene>
<dbReference type="InterPro" id="IPR036188">
    <property type="entry name" value="FAD/NAD-bd_sf"/>
</dbReference>
<keyword evidence="2" id="KW-0560">Oxidoreductase</keyword>
<dbReference type="PROSITE" id="PS51257">
    <property type="entry name" value="PROKAR_LIPOPROTEIN"/>
    <property type="match status" value="1"/>
</dbReference>
<dbReference type="Gene3D" id="3.50.50.60">
    <property type="entry name" value="FAD/NAD(P)-binding domain"/>
    <property type="match status" value="1"/>
</dbReference>